<keyword evidence="2" id="KW-1185">Reference proteome</keyword>
<name>A4C4L2_9GAMM</name>
<organism evidence="1 2">
    <name type="scientific">Pseudoalteromonas tunicata D2</name>
    <dbReference type="NCBI Taxonomy" id="87626"/>
    <lineage>
        <taxon>Bacteria</taxon>
        <taxon>Pseudomonadati</taxon>
        <taxon>Pseudomonadota</taxon>
        <taxon>Gammaproteobacteria</taxon>
        <taxon>Alteromonadales</taxon>
        <taxon>Pseudoalteromonadaceae</taxon>
        <taxon>Pseudoalteromonas</taxon>
    </lineage>
</organism>
<protein>
    <recommendedName>
        <fullName evidence="3">Thermostable hemolysin</fullName>
    </recommendedName>
</protein>
<dbReference type="HOGENOM" id="CLU_092721_1_0_6"/>
<dbReference type="eggNOG" id="ENOG5032S9B">
    <property type="taxonomic scope" value="Bacteria"/>
</dbReference>
<evidence type="ECO:0008006" key="3">
    <source>
        <dbReference type="Google" id="ProtNLM"/>
    </source>
</evidence>
<reference evidence="1 2" key="1">
    <citation type="submission" date="2006-02" db="EMBL/GenBank/DDBJ databases">
        <authorList>
            <person name="Moran M.A."/>
            <person name="Kjelleberg S."/>
            <person name="Egan S."/>
            <person name="Saunders N."/>
            <person name="Thomas T."/>
            <person name="Ferriera S."/>
            <person name="Johnson J."/>
            <person name="Kravitz S."/>
            <person name="Halpern A."/>
            <person name="Remington K."/>
            <person name="Beeson K."/>
            <person name="Tran B."/>
            <person name="Rogers Y.-H."/>
            <person name="Friedman R."/>
            <person name="Venter J.C."/>
        </authorList>
    </citation>
    <scope>NUCLEOTIDE SEQUENCE [LARGE SCALE GENOMIC DNA]</scope>
    <source>
        <strain evidence="1 2">D2</strain>
    </source>
</reference>
<sequence>MNSLIAQSSLSFAVSSPLATRLVSAFGDQMPRTAIEKFIEGGFFDAYGATLESFLPLLLHFDAGNNKGAALGLGKASKALFIEQYLTQPIELALGNDEVVSRSHIAELGNLFSLSHHATVPLFMVVAVALYQAKFRYLCFSGTEKVRAILTKYTVPFLVLGDATSDALGEKAALWGSYYQHKPQVCVLDLQKVVQLIEVNPFHYKMMQKYTDEIAQLLPEVTQL</sequence>
<dbReference type="EMBL" id="AAOH01000001">
    <property type="protein sequence ID" value="EAR30494.1"/>
    <property type="molecule type" value="Genomic_DNA"/>
</dbReference>
<dbReference type="OrthoDB" id="7432757at2"/>
<dbReference type="InterPro" id="IPR022050">
    <property type="entry name" value="T_hemolysin"/>
</dbReference>
<gene>
    <name evidence="1" type="ORF">PTD2_02956</name>
</gene>
<evidence type="ECO:0000313" key="2">
    <source>
        <dbReference type="Proteomes" id="UP000006201"/>
    </source>
</evidence>
<evidence type="ECO:0000313" key="1">
    <source>
        <dbReference type="EMBL" id="EAR30494.1"/>
    </source>
</evidence>
<proteinExistence type="predicted"/>
<dbReference type="RefSeq" id="WP_009836792.1">
    <property type="nucleotide sequence ID" value="NZ_AAOH01000001.1"/>
</dbReference>
<comment type="caution">
    <text evidence="1">The sequence shown here is derived from an EMBL/GenBank/DDBJ whole genome shotgun (WGS) entry which is preliminary data.</text>
</comment>
<dbReference type="STRING" id="87626.PTD2_02956"/>
<dbReference type="AlphaFoldDB" id="A4C4L2"/>
<dbReference type="Proteomes" id="UP000006201">
    <property type="component" value="Unassembled WGS sequence"/>
</dbReference>
<accession>A4C4L2</accession>
<dbReference type="Pfam" id="PF12261">
    <property type="entry name" value="T_hemolysin"/>
    <property type="match status" value="1"/>
</dbReference>